<dbReference type="AlphaFoldDB" id="A0A976FJB2"/>
<name>A0A976FJB2_BRELC</name>
<proteinExistence type="predicted"/>
<dbReference type="GeneID" id="94348562"/>
<dbReference type="RefSeq" id="XP_067817306.1">
    <property type="nucleotide sequence ID" value="XM_067962891.1"/>
</dbReference>
<reference evidence="1 2" key="1">
    <citation type="journal article" date="2021" name="Genome Biol.">
        <title>AFLAP: assembly-free linkage analysis pipeline using k-mers from genome sequencing data.</title>
        <authorList>
            <person name="Fletcher K."/>
            <person name="Zhang L."/>
            <person name="Gil J."/>
            <person name="Han R."/>
            <person name="Cavanaugh K."/>
            <person name="Michelmore R."/>
        </authorList>
    </citation>
    <scope>NUCLEOTIDE SEQUENCE [LARGE SCALE GENOMIC DNA]</scope>
    <source>
        <strain evidence="1 2">SF5</strain>
    </source>
</reference>
<evidence type="ECO:0000313" key="1">
    <source>
        <dbReference type="EMBL" id="TDH67807.1"/>
    </source>
</evidence>
<dbReference type="EMBL" id="SHOA02000003">
    <property type="protein sequence ID" value="TDH67807.1"/>
    <property type="molecule type" value="Genomic_DNA"/>
</dbReference>
<sequence length="221" mass="25426">MDRLAMLLIGLWGLAGVALLAISSVDTSFEIKRPSSRAFSLDRTLRGSERFLAAETNEHVGEERWTMLINAYRRVLECLYKAFGKIFGATKYREPIPVKTEFGRSFDMADKYPTEKTTSAEAILHIFVGGRKLWDFDELSEYVRACESTAKTRRDNDVYGVKALLEKENIQEKDLIEHINSRLDKKQKDDVATAERLRYGFMEYLVEQERDAKKLVPALNM</sequence>
<dbReference type="KEGG" id="blac:94348562"/>
<gene>
    <name evidence="1" type="ORF">CCR75_004805</name>
</gene>
<comment type="caution">
    <text evidence="1">The sequence shown here is derived from an EMBL/GenBank/DDBJ whole genome shotgun (WGS) entry which is preliminary data.</text>
</comment>
<keyword evidence="2" id="KW-1185">Reference proteome</keyword>
<dbReference type="Proteomes" id="UP000294530">
    <property type="component" value="Unassembled WGS sequence"/>
</dbReference>
<accession>A0A976FJB2</accession>
<protein>
    <submittedName>
        <fullName evidence="1">Uncharacterized protein</fullName>
    </submittedName>
</protein>
<organism evidence="1 2">
    <name type="scientific">Bremia lactucae</name>
    <name type="common">Lettuce downy mildew</name>
    <dbReference type="NCBI Taxonomy" id="4779"/>
    <lineage>
        <taxon>Eukaryota</taxon>
        <taxon>Sar</taxon>
        <taxon>Stramenopiles</taxon>
        <taxon>Oomycota</taxon>
        <taxon>Peronosporomycetes</taxon>
        <taxon>Peronosporales</taxon>
        <taxon>Peronosporaceae</taxon>
        <taxon>Bremia</taxon>
    </lineage>
</organism>
<evidence type="ECO:0000313" key="2">
    <source>
        <dbReference type="Proteomes" id="UP000294530"/>
    </source>
</evidence>